<evidence type="ECO:0000313" key="2">
    <source>
        <dbReference type="EMBL" id="CAE0334119.1"/>
    </source>
</evidence>
<dbReference type="EMBL" id="HBIH01036845">
    <property type="protein sequence ID" value="CAE0334119.1"/>
    <property type="molecule type" value="Transcribed_RNA"/>
</dbReference>
<dbReference type="InterPro" id="IPR001148">
    <property type="entry name" value="CA_dom"/>
</dbReference>
<gene>
    <name evidence="2" type="ORF">SINC0208_LOCUS14757</name>
</gene>
<protein>
    <recommendedName>
        <fullName evidence="1">Alpha-carbonic anhydrase domain-containing protein</fullName>
    </recommendedName>
</protein>
<dbReference type="Gene3D" id="3.10.200.10">
    <property type="entry name" value="Alpha carbonic anhydrase"/>
    <property type="match status" value="1"/>
</dbReference>
<accession>A0A7S3N2X8</accession>
<evidence type="ECO:0000259" key="1">
    <source>
        <dbReference type="PROSITE" id="PS51144"/>
    </source>
</evidence>
<sequence length="191" mass="22075">MSSSTSSMEGRRNLAGGLFGDEEEGAGESHFQLFTEKIITFDFAIIAMFFDTKDYDPSFTEEEVQWFYDFFDSLLFEYHLPTIESFPLDQLMARMDMSNRWIYKGSMTTPDCHRYVYWNIIQQVYPIREDQIQLLKKKLEIVGINFNDGLGNSRSIQTKFNKEVYFVKSGARLLHGVIGGSLLLVIIATLL</sequence>
<feature type="domain" description="Alpha-carbonic anhydrase" evidence="1">
    <location>
        <begin position="1"/>
        <end position="168"/>
    </location>
</feature>
<reference evidence="2" key="1">
    <citation type="submission" date="2021-01" db="EMBL/GenBank/DDBJ databases">
        <authorList>
            <person name="Corre E."/>
            <person name="Pelletier E."/>
            <person name="Niang G."/>
            <person name="Scheremetjew M."/>
            <person name="Finn R."/>
            <person name="Kale V."/>
            <person name="Holt S."/>
            <person name="Cochrane G."/>
            <person name="Meng A."/>
            <person name="Brown T."/>
            <person name="Cohen L."/>
        </authorList>
    </citation>
    <scope>NUCLEOTIDE SEQUENCE</scope>
    <source>
        <strain evidence="2">S3</strain>
    </source>
</reference>
<dbReference type="InterPro" id="IPR036398">
    <property type="entry name" value="CA_dom_sf"/>
</dbReference>
<organism evidence="2">
    <name type="scientific">Strombidium inclinatum</name>
    <dbReference type="NCBI Taxonomy" id="197538"/>
    <lineage>
        <taxon>Eukaryota</taxon>
        <taxon>Sar</taxon>
        <taxon>Alveolata</taxon>
        <taxon>Ciliophora</taxon>
        <taxon>Intramacronucleata</taxon>
        <taxon>Spirotrichea</taxon>
        <taxon>Oligotrichia</taxon>
        <taxon>Strombidiidae</taxon>
        <taxon>Strombidium</taxon>
    </lineage>
</organism>
<name>A0A7S3N2X8_9SPIT</name>
<dbReference type="Pfam" id="PF00194">
    <property type="entry name" value="Carb_anhydrase"/>
    <property type="match status" value="1"/>
</dbReference>
<proteinExistence type="predicted"/>
<dbReference type="AlphaFoldDB" id="A0A7S3N2X8"/>
<dbReference type="SUPFAM" id="SSF51069">
    <property type="entry name" value="Carbonic anhydrase"/>
    <property type="match status" value="1"/>
</dbReference>
<dbReference type="PROSITE" id="PS51144">
    <property type="entry name" value="ALPHA_CA_2"/>
    <property type="match status" value="1"/>
</dbReference>